<reference evidence="11 12" key="1">
    <citation type="submission" date="2016-03" db="EMBL/GenBank/DDBJ databases">
        <title>EvidentialGene: Evidence-directed Construction of Genes on Genomes.</title>
        <authorList>
            <person name="Gilbert D.G."/>
            <person name="Choi J.-H."/>
            <person name="Mockaitis K."/>
            <person name="Colbourne J."/>
            <person name="Pfrender M."/>
        </authorList>
    </citation>
    <scope>NUCLEOTIDE SEQUENCE [LARGE SCALE GENOMIC DNA]</scope>
    <source>
        <strain evidence="11 12">Xinb3</strain>
        <tissue evidence="11">Complete organism</tissue>
    </source>
</reference>
<name>A0A162T2A3_9CRUS</name>
<keyword evidence="7" id="KW-0695">RNA-directed DNA polymerase</keyword>
<dbReference type="SUPFAM" id="SSF56672">
    <property type="entry name" value="DNA/RNA polymerases"/>
    <property type="match status" value="1"/>
</dbReference>
<dbReference type="Proteomes" id="UP000076858">
    <property type="component" value="Unassembled WGS sequence"/>
</dbReference>
<dbReference type="CDD" id="cd09274">
    <property type="entry name" value="RNase_HI_RT_Ty3"/>
    <property type="match status" value="1"/>
</dbReference>
<dbReference type="InterPro" id="IPR041588">
    <property type="entry name" value="Integrase_H2C2"/>
</dbReference>
<dbReference type="InterPro" id="IPR043128">
    <property type="entry name" value="Rev_trsase/Diguanyl_cyclase"/>
</dbReference>
<dbReference type="GO" id="GO:0003964">
    <property type="term" value="F:RNA-directed DNA polymerase activity"/>
    <property type="evidence" value="ECO:0007669"/>
    <property type="project" value="UniProtKB-KW"/>
</dbReference>
<evidence type="ECO:0000259" key="10">
    <source>
        <dbReference type="PROSITE" id="PS50994"/>
    </source>
</evidence>
<dbReference type="GO" id="GO:0003677">
    <property type="term" value="F:DNA binding"/>
    <property type="evidence" value="ECO:0007669"/>
    <property type="project" value="UniProtKB-KW"/>
</dbReference>
<evidence type="ECO:0000256" key="6">
    <source>
        <dbReference type="ARBA" id="ARBA00022801"/>
    </source>
</evidence>
<dbReference type="Gene3D" id="1.10.150.130">
    <property type="match status" value="1"/>
</dbReference>
<evidence type="ECO:0000256" key="5">
    <source>
        <dbReference type="ARBA" id="ARBA00022759"/>
    </source>
</evidence>
<dbReference type="InterPro" id="IPR043502">
    <property type="entry name" value="DNA/RNA_pol_sf"/>
</dbReference>
<evidence type="ECO:0000313" key="11">
    <source>
        <dbReference type="EMBL" id="KZS21837.1"/>
    </source>
</evidence>
<evidence type="ECO:0000256" key="4">
    <source>
        <dbReference type="ARBA" id="ARBA00022722"/>
    </source>
</evidence>
<organism evidence="11 12">
    <name type="scientific">Daphnia magna</name>
    <dbReference type="NCBI Taxonomy" id="35525"/>
    <lineage>
        <taxon>Eukaryota</taxon>
        <taxon>Metazoa</taxon>
        <taxon>Ecdysozoa</taxon>
        <taxon>Arthropoda</taxon>
        <taxon>Crustacea</taxon>
        <taxon>Branchiopoda</taxon>
        <taxon>Diplostraca</taxon>
        <taxon>Cladocera</taxon>
        <taxon>Anomopoda</taxon>
        <taxon>Daphniidae</taxon>
        <taxon>Daphnia</taxon>
    </lineage>
</organism>
<dbReference type="FunFam" id="3.30.70.270:FF:000020">
    <property type="entry name" value="Transposon Tf2-6 polyprotein-like Protein"/>
    <property type="match status" value="1"/>
</dbReference>
<dbReference type="GO" id="GO:0004519">
    <property type="term" value="F:endonuclease activity"/>
    <property type="evidence" value="ECO:0007669"/>
    <property type="project" value="UniProtKB-KW"/>
</dbReference>
<dbReference type="Gene3D" id="1.10.340.70">
    <property type="match status" value="1"/>
</dbReference>
<dbReference type="SUPFAM" id="SSF53098">
    <property type="entry name" value="Ribonuclease H-like"/>
    <property type="match status" value="1"/>
</dbReference>
<evidence type="ECO:0000256" key="2">
    <source>
        <dbReference type="ARBA" id="ARBA00022679"/>
    </source>
</evidence>
<dbReference type="InterPro" id="IPR041373">
    <property type="entry name" value="RT_RNaseH"/>
</dbReference>
<dbReference type="InterPro" id="IPR001584">
    <property type="entry name" value="Integrase_cat-core"/>
</dbReference>
<dbReference type="OrthoDB" id="125159at2759"/>
<keyword evidence="12" id="KW-1185">Reference proteome</keyword>
<dbReference type="EC" id="2.7.7.49" evidence="1"/>
<dbReference type="Pfam" id="PF22938">
    <property type="entry name" value="Integrase_p58_C"/>
    <property type="match status" value="1"/>
</dbReference>
<dbReference type="SUPFAM" id="SSF47823">
    <property type="entry name" value="lambda integrase-like, N-terminal domain"/>
    <property type="match status" value="1"/>
</dbReference>
<evidence type="ECO:0000256" key="9">
    <source>
        <dbReference type="ARBA" id="ARBA00023172"/>
    </source>
</evidence>
<dbReference type="Pfam" id="PF00589">
    <property type="entry name" value="Phage_integrase"/>
    <property type="match status" value="1"/>
</dbReference>
<keyword evidence="5" id="KW-0255">Endonuclease</keyword>
<protein>
    <recommendedName>
        <fullName evidence="1">RNA-directed DNA polymerase</fullName>
        <ecNumber evidence="1">2.7.7.49</ecNumber>
    </recommendedName>
</protein>
<dbReference type="InterPro" id="IPR054465">
    <property type="entry name" value="Integrase_p58-like_C"/>
</dbReference>
<dbReference type="InterPro" id="IPR050951">
    <property type="entry name" value="Retrovirus_Pol_polyprotein"/>
</dbReference>
<keyword evidence="9" id="KW-0233">DNA recombination</keyword>
<dbReference type="GO" id="GO:0042575">
    <property type="term" value="C:DNA polymerase complex"/>
    <property type="evidence" value="ECO:0007669"/>
    <property type="project" value="UniProtKB-ARBA"/>
</dbReference>
<dbReference type="STRING" id="35525.A0A162T2A3"/>
<dbReference type="InterPro" id="IPR013762">
    <property type="entry name" value="Integrase-like_cat_sf"/>
</dbReference>
<dbReference type="PROSITE" id="PS50994">
    <property type="entry name" value="INTEGRASE"/>
    <property type="match status" value="1"/>
</dbReference>
<dbReference type="GO" id="GO:0016787">
    <property type="term" value="F:hydrolase activity"/>
    <property type="evidence" value="ECO:0007669"/>
    <property type="project" value="UniProtKB-KW"/>
</dbReference>
<keyword evidence="8" id="KW-0238">DNA-binding</keyword>
<dbReference type="Gene3D" id="3.30.420.10">
    <property type="entry name" value="Ribonuclease H-like superfamily/Ribonuclease H"/>
    <property type="match status" value="1"/>
</dbReference>
<evidence type="ECO:0000313" key="12">
    <source>
        <dbReference type="Proteomes" id="UP000076858"/>
    </source>
</evidence>
<dbReference type="Gene3D" id="3.10.20.370">
    <property type="match status" value="1"/>
</dbReference>
<accession>A0A162T2A3</accession>
<dbReference type="Gene3D" id="1.10.443.10">
    <property type="entry name" value="Intergrase catalytic core"/>
    <property type="match status" value="1"/>
</dbReference>
<evidence type="ECO:0000256" key="3">
    <source>
        <dbReference type="ARBA" id="ARBA00022695"/>
    </source>
</evidence>
<dbReference type="InterPro" id="IPR012337">
    <property type="entry name" value="RNaseH-like_sf"/>
</dbReference>
<keyword evidence="4" id="KW-0540">Nuclease</keyword>
<evidence type="ECO:0000256" key="1">
    <source>
        <dbReference type="ARBA" id="ARBA00012493"/>
    </source>
</evidence>
<dbReference type="InterPro" id="IPR010998">
    <property type="entry name" value="Integrase_recombinase_N"/>
</dbReference>
<gene>
    <name evidence="11" type="ORF">APZ42_011149</name>
</gene>
<dbReference type="FunFam" id="3.10.20.370:FF:000001">
    <property type="entry name" value="Retrovirus-related Pol polyprotein from transposon 17.6-like protein"/>
    <property type="match status" value="1"/>
</dbReference>
<sequence>MYRPHEAAVPSPAVGHSTANKVKRVQSFLGLCSYYRCHIRNFAAIARPLTSLTKKDIPFIWGTDQVSSFNALKVAPTSAPVLAHPNYDLPMEILPDACGIGIGGVLAQCIDGVERPVAYASRILSKSETNYSITEKECLALVWCLTKFRCFVWGCQVKVITDHQVLCWLMSKRDLAGRLARWSLSLQEYDITIVYRKGETHENADCLSRNPLQQIEEMEDDRCFTVAAIKPNTVDILSPKEDGSFARKQRAHLDWSKKISKLEDGKERVKNFVLCNGNLYKETFKDGNNYRRLCVPVECRERILQAYHDDIVSGHFGIKRTLHKICSRFFWPKMNLDITRYVQSCASCQGRKGVPYKSPGFLQCIKVQRPFEKMGMDLLGRFPLSHKGKKMIIVAVDYLTKWVELKAMPTGKAEDVAEFFVNHIFLRHGATQQIFTDRGKCYFAELTQAVLGADPTPLLTEDGATEHNVDRLLIELSTAREIVKTRIEEVKNKQKERKDSHHRDLSFQSGDLVLVYKPFRKVGKSEKLLHRWLGPFKVLRKTTPGNYEVTSATGRGKTDIVHVIRMKPFFEASNKTIFKEHVDVAYSESAWTIVTDLDLRPAGAVIAYLQQKILQQQAVADKWKQHRSRPKKIAAKRIFSKLRSFSKELESVTEQFTTVKESLNTNPRNRRSLIDGGGSALKWLFGVSTQQDLEELNSQVQQVKLNQKEMIHIMHKQATVLNESLWESRANAQLIRELRGQFTSLRSVTTQLLKWNTKLEELDLDHFEYFFQLDDTFEALNKILSEVVYIGENQWAFSATKPHDIAFSCPLNVGQPPLRTVTLPAVGIFEAPLGCTTRTEDWVFPASIEGSIESLNLQVAVLPSVNVFSQDPTSNSSGKHVIIEIPRENTSSIDIISELLQRNDRTRLAAEMTGEQIHNLVTEVDKQMETSSSRYPNELMIVAVVLSMGIIFLGYKFYLLSARLAVHEQHDVVSLPPEDRGRKELEMQNLTSRCSESSRMLHFIGQGLFSSVQEHPVHLESPSGPFRVRIESTASSFRELVSTTIGMESRRVQLQLERPRQFSLAPFQPNPLRSVEAVERGGRPSPDNTTLAKPAMVPDSHGTLLRRSSAATAPLRLVDLLTGEKSPSGIFFQERGLSESTINLVLASSRKNTVVAYQSAWNAWRGWCLPRNQCPLSSSQTIVANFLADFSVKKSYSSLNVARSMLSSTLSFKPGNVVRVGKDPLVVNLLKGIYNNSPSTPKYIATLNPDTVLSFFDVHATTDFSLLKLSSKCVTLIALCTLLRTCEISSILLDSISISDSKLSFALGRPSKAQHSGPLKQFSIDSWPDNIFIYPVNCVNLYIERTAEYRSTRNPSFLFISSTNPLDAVSPYTVGRWIKDQLVLAGIDTSSFTAHSTRVAAASKVVRSGLPIQTIFYHGHWARESTFTRFSTIGKRSLDRQTRLVVRSFVSRLSLSFFSLMAPYDDIINDINHNVTEVDMGRIVEEFLHSWNIEARLFACASCGIKAFEMGNDQSHSISIKELDSLLISDADRDKLLNIPLKFRSMASYYQSTSTSLYYHLHREFVTINAATENQQEEECATLCLMLMMPREKFHMTQFIHFEN</sequence>
<keyword evidence="3" id="KW-0548">Nucleotidyltransferase</keyword>
<keyword evidence="2" id="KW-0808">Transferase</keyword>
<evidence type="ECO:0000256" key="8">
    <source>
        <dbReference type="ARBA" id="ARBA00023125"/>
    </source>
</evidence>
<dbReference type="Gene3D" id="3.30.70.270">
    <property type="match status" value="1"/>
</dbReference>
<dbReference type="InterPro" id="IPR002104">
    <property type="entry name" value="Integrase_catalytic"/>
</dbReference>
<dbReference type="EMBL" id="LRGB01000018">
    <property type="protein sequence ID" value="KZS21837.1"/>
    <property type="molecule type" value="Genomic_DNA"/>
</dbReference>
<dbReference type="InterPro" id="IPR036397">
    <property type="entry name" value="RNaseH_sf"/>
</dbReference>
<dbReference type="InterPro" id="IPR011010">
    <property type="entry name" value="DNA_brk_join_enz"/>
</dbReference>
<dbReference type="PANTHER" id="PTHR37984">
    <property type="entry name" value="PROTEIN CBG26694"/>
    <property type="match status" value="1"/>
</dbReference>
<dbReference type="Pfam" id="PF17921">
    <property type="entry name" value="Integrase_H2C2"/>
    <property type="match status" value="1"/>
</dbReference>
<dbReference type="PANTHER" id="PTHR37984:SF5">
    <property type="entry name" value="PROTEIN NYNRIN-LIKE"/>
    <property type="match status" value="1"/>
</dbReference>
<feature type="domain" description="Integrase catalytic" evidence="10">
    <location>
        <begin position="366"/>
        <end position="451"/>
    </location>
</feature>
<dbReference type="SUPFAM" id="SSF56349">
    <property type="entry name" value="DNA breaking-rejoining enzymes"/>
    <property type="match status" value="1"/>
</dbReference>
<dbReference type="GO" id="GO:0006310">
    <property type="term" value="P:DNA recombination"/>
    <property type="evidence" value="ECO:0007669"/>
    <property type="project" value="UniProtKB-KW"/>
</dbReference>
<proteinExistence type="predicted"/>
<dbReference type="Pfam" id="PF17917">
    <property type="entry name" value="RT_RNaseH"/>
    <property type="match status" value="1"/>
</dbReference>
<dbReference type="GO" id="GO:0015074">
    <property type="term" value="P:DNA integration"/>
    <property type="evidence" value="ECO:0007669"/>
    <property type="project" value="InterPro"/>
</dbReference>
<dbReference type="FunFam" id="1.10.340.70:FF:000001">
    <property type="entry name" value="Retrovirus-related Pol polyprotein from transposon gypsy-like Protein"/>
    <property type="match status" value="1"/>
</dbReference>
<keyword evidence="6" id="KW-0378">Hydrolase</keyword>
<comment type="caution">
    <text evidence="11">The sequence shown here is derived from an EMBL/GenBank/DDBJ whole genome shotgun (WGS) entry which is preliminary data.</text>
</comment>
<evidence type="ECO:0000256" key="7">
    <source>
        <dbReference type="ARBA" id="ARBA00022918"/>
    </source>
</evidence>